<keyword evidence="3" id="KW-1185">Reference proteome</keyword>
<dbReference type="AlphaFoldDB" id="A0A5B7EMG6"/>
<dbReference type="EMBL" id="VSRR010003060">
    <property type="protein sequence ID" value="MPC34467.1"/>
    <property type="molecule type" value="Genomic_DNA"/>
</dbReference>
<proteinExistence type="predicted"/>
<feature type="region of interest" description="Disordered" evidence="1">
    <location>
        <begin position="1"/>
        <end position="28"/>
    </location>
</feature>
<reference evidence="2 3" key="1">
    <citation type="submission" date="2019-05" db="EMBL/GenBank/DDBJ databases">
        <title>Another draft genome of Portunus trituberculatus and its Hox gene families provides insights of decapod evolution.</title>
        <authorList>
            <person name="Jeong J.-H."/>
            <person name="Song I."/>
            <person name="Kim S."/>
            <person name="Choi T."/>
            <person name="Kim D."/>
            <person name="Ryu S."/>
            <person name="Kim W."/>
        </authorList>
    </citation>
    <scope>NUCLEOTIDE SEQUENCE [LARGE SCALE GENOMIC DNA]</scope>
    <source>
        <tissue evidence="2">Muscle</tissue>
    </source>
</reference>
<evidence type="ECO:0000313" key="2">
    <source>
        <dbReference type="EMBL" id="MPC34467.1"/>
    </source>
</evidence>
<sequence length="94" mass="9898">MLRGRGRGELGVSECNTTTGGQVSSHMVSPDTFPACSSSLLLSQSLQTPPASLTYSLQASVSQPLSLHDIIRAKPSSFIPLLLVSFPASSRPLK</sequence>
<comment type="caution">
    <text evidence="2">The sequence shown here is derived from an EMBL/GenBank/DDBJ whole genome shotgun (WGS) entry which is preliminary data.</text>
</comment>
<gene>
    <name evidence="2" type="ORF">E2C01_027858</name>
</gene>
<organism evidence="2 3">
    <name type="scientific">Portunus trituberculatus</name>
    <name type="common">Swimming crab</name>
    <name type="synonym">Neptunus trituberculatus</name>
    <dbReference type="NCBI Taxonomy" id="210409"/>
    <lineage>
        <taxon>Eukaryota</taxon>
        <taxon>Metazoa</taxon>
        <taxon>Ecdysozoa</taxon>
        <taxon>Arthropoda</taxon>
        <taxon>Crustacea</taxon>
        <taxon>Multicrustacea</taxon>
        <taxon>Malacostraca</taxon>
        <taxon>Eumalacostraca</taxon>
        <taxon>Eucarida</taxon>
        <taxon>Decapoda</taxon>
        <taxon>Pleocyemata</taxon>
        <taxon>Brachyura</taxon>
        <taxon>Eubrachyura</taxon>
        <taxon>Portunoidea</taxon>
        <taxon>Portunidae</taxon>
        <taxon>Portuninae</taxon>
        <taxon>Portunus</taxon>
    </lineage>
</organism>
<dbReference type="Proteomes" id="UP000324222">
    <property type="component" value="Unassembled WGS sequence"/>
</dbReference>
<name>A0A5B7EMG6_PORTR</name>
<evidence type="ECO:0000256" key="1">
    <source>
        <dbReference type="SAM" id="MobiDB-lite"/>
    </source>
</evidence>
<evidence type="ECO:0000313" key="3">
    <source>
        <dbReference type="Proteomes" id="UP000324222"/>
    </source>
</evidence>
<feature type="compositionally biased region" description="Polar residues" evidence="1">
    <location>
        <begin position="14"/>
        <end position="27"/>
    </location>
</feature>
<protein>
    <submittedName>
        <fullName evidence="2">Uncharacterized protein</fullName>
    </submittedName>
</protein>
<accession>A0A5B7EMG6</accession>